<evidence type="ECO:0008006" key="3">
    <source>
        <dbReference type="Google" id="ProtNLM"/>
    </source>
</evidence>
<accession>A0A1X0RAC9</accession>
<keyword evidence="1" id="KW-0732">Signal</keyword>
<feature type="signal peptide" evidence="1">
    <location>
        <begin position="1"/>
        <end position="18"/>
    </location>
</feature>
<dbReference type="Proteomes" id="UP000242414">
    <property type="component" value="Unassembled WGS sequence"/>
</dbReference>
<protein>
    <recommendedName>
        <fullName evidence="3">Inhibitor I9 domain-containing protein</fullName>
    </recommendedName>
</protein>
<evidence type="ECO:0000256" key="1">
    <source>
        <dbReference type="SAM" id="SignalP"/>
    </source>
</evidence>
<dbReference type="AlphaFoldDB" id="A0A1X0RAC9"/>
<proteinExistence type="predicted"/>
<dbReference type="EMBL" id="KV921881">
    <property type="protein sequence ID" value="ORE09010.1"/>
    <property type="molecule type" value="Genomic_DNA"/>
</dbReference>
<sequence>MRSIILLFLFLTIVYTLAEDFTTYIIRFSSSISEDQAKIVKSTVMSAGGKVMGDYDSEFLIASLPFPDAVIIQSLKNISYVGSVDKEN</sequence>
<gene>
    <name evidence="2" type="ORF">BCV72DRAFT_303224</name>
</gene>
<dbReference type="OrthoDB" id="10279224at2759"/>
<evidence type="ECO:0000313" key="2">
    <source>
        <dbReference type="EMBL" id="ORE09010.1"/>
    </source>
</evidence>
<organism evidence="2">
    <name type="scientific">Rhizopus microsporus var. microsporus</name>
    <dbReference type="NCBI Taxonomy" id="86635"/>
    <lineage>
        <taxon>Eukaryota</taxon>
        <taxon>Fungi</taxon>
        <taxon>Fungi incertae sedis</taxon>
        <taxon>Mucoromycota</taxon>
        <taxon>Mucoromycotina</taxon>
        <taxon>Mucoromycetes</taxon>
        <taxon>Mucorales</taxon>
        <taxon>Mucorineae</taxon>
        <taxon>Rhizopodaceae</taxon>
        <taxon>Rhizopus</taxon>
    </lineage>
</organism>
<reference evidence="2" key="1">
    <citation type="journal article" date="2016" name="Proc. Natl. Acad. Sci. U.S.A.">
        <title>Lipid metabolic changes in an early divergent fungus govern the establishment of a mutualistic symbiosis with endobacteria.</title>
        <authorList>
            <person name="Lastovetsky O.A."/>
            <person name="Gaspar M.L."/>
            <person name="Mondo S.J."/>
            <person name="LaButti K.M."/>
            <person name="Sandor L."/>
            <person name="Grigoriev I.V."/>
            <person name="Henry S.A."/>
            <person name="Pawlowska T.E."/>
        </authorList>
    </citation>
    <scope>NUCLEOTIDE SEQUENCE [LARGE SCALE GENOMIC DNA]</scope>
    <source>
        <strain evidence="2">ATCC 52814</strain>
    </source>
</reference>
<name>A0A1X0RAC9_RHIZD</name>
<feature type="chain" id="PRO_5012642667" description="Inhibitor I9 domain-containing protein" evidence="1">
    <location>
        <begin position="19"/>
        <end position="88"/>
    </location>
</feature>
<dbReference type="VEuPathDB" id="FungiDB:BCV72DRAFT_303224"/>